<gene>
    <name evidence="3" type="ORF">DM484_30665</name>
</gene>
<comment type="similarity">
    <text evidence="1">Belongs to the RelE toxin family.</text>
</comment>
<evidence type="ECO:0000313" key="3">
    <source>
        <dbReference type="EMBL" id="PZN68878.1"/>
    </source>
</evidence>
<dbReference type="InterPro" id="IPR035093">
    <property type="entry name" value="RelE/ParE_toxin_dom_sf"/>
</dbReference>
<name>A0A2W4QLC5_9GAMM</name>
<evidence type="ECO:0000256" key="2">
    <source>
        <dbReference type="ARBA" id="ARBA00022649"/>
    </source>
</evidence>
<dbReference type="PANTHER" id="PTHR33755">
    <property type="entry name" value="TOXIN PARE1-RELATED"/>
    <property type="match status" value="1"/>
</dbReference>
<dbReference type="InterPro" id="IPR007712">
    <property type="entry name" value="RelE/ParE_toxin"/>
</dbReference>
<reference evidence="3 4" key="1">
    <citation type="journal article" date="2018" name="Aquat. Microb. Ecol.">
        <title>Gammaproteobacterial methanotrophs dominate.</title>
        <authorList>
            <person name="Rissanen A.J."/>
            <person name="Saarenheimo J."/>
            <person name="Tiirola M."/>
            <person name="Peura S."/>
            <person name="Aalto S.L."/>
            <person name="Karvinen A."/>
            <person name="Nykanen H."/>
        </authorList>
    </citation>
    <scope>NUCLEOTIDE SEQUENCE [LARGE SCALE GENOMIC DNA]</scope>
    <source>
        <strain evidence="3">AMbin10</strain>
    </source>
</reference>
<accession>A0A2W4QLC5</accession>
<evidence type="ECO:0000313" key="4">
    <source>
        <dbReference type="Proteomes" id="UP000249396"/>
    </source>
</evidence>
<evidence type="ECO:0000256" key="1">
    <source>
        <dbReference type="ARBA" id="ARBA00006226"/>
    </source>
</evidence>
<organism evidence="3 4">
    <name type="scientific">Candidatus Methylumidiphilus alinenensis</name>
    <dbReference type="NCBI Taxonomy" id="2202197"/>
    <lineage>
        <taxon>Bacteria</taxon>
        <taxon>Pseudomonadati</taxon>
        <taxon>Pseudomonadota</taxon>
        <taxon>Gammaproteobacteria</taxon>
        <taxon>Methylococcales</taxon>
        <taxon>Candidatus Methylumidiphilus</taxon>
    </lineage>
</organism>
<sequence length="98" mass="11337">MSGHNQARIIWSLAALRDIVRLRNFIEPNNLDASRRVAEALKKAASLLMEHPAIGKIVDGRQEREIFVPFGQRGYAMRYRVQDDTVVILRIWHGLEDR</sequence>
<comment type="caution">
    <text evidence="3">The sequence shown here is derived from an EMBL/GenBank/DDBJ whole genome shotgun (WGS) entry which is preliminary data.</text>
</comment>
<dbReference type="AlphaFoldDB" id="A0A2W4QLC5"/>
<dbReference type="EMBL" id="QJPH01000592">
    <property type="protein sequence ID" value="PZN68878.1"/>
    <property type="molecule type" value="Genomic_DNA"/>
</dbReference>
<dbReference type="PANTHER" id="PTHR33755:SF7">
    <property type="entry name" value="TOXIN MODULE OF TOXIN-ANTITOXIN SYSTEM RELE_STBE FAMILY"/>
    <property type="match status" value="1"/>
</dbReference>
<protein>
    <submittedName>
        <fullName evidence="3">Plasmid stabilization protein</fullName>
    </submittedName>
</protein>
<dbReference type="InterPro" id="IPR051803">
    <property type="entry name" value="TA_system_RelE-like_toxin"/>
</dbReference>
<dbReference type="Pfam" id="PF05016">
    <property type="entry name" value="ParE_toxin"/>
    <property type="match status" value="1"/>
</dbReference>
<keyword evidence="2" id="KW-1277">Toxin-antitoxin system</keyword>
<proteinExistence type="inferred from homology"/>
<dbReference type="Gene3D" id="3.30.2310.20">
    <property type="entry name" value="RelE-like"/>
    <property type="match status" value="1"/>
</dbReference>
<dbReference type="Proteomes" id="UP000249396">
    <property type="component" value="Unassembled WGS sequence"/>
</dbReference>